<keyword evidence="10 11" id="KW-0998">Cell outer membrane</keyword>
<dbReference type="InterPro" id="IPR000531">
    <property type="entry name" value="Beta-barrel_TonB"/>
</dbReference>
<dbReference type="AlphaFoldDB" id="A0A0B1ZTW9"/>
<comment type="subcellular location">
    <subcellularLocation>
        <location evidence="1 11">Cell outer membrane</location>
        <topology evidence="1 11">Multi-pass membrane protein</topology>
    </subcellularLocation>
</comment>
<evidence type="ECO:0000256" key="10">
    <source>
        <dbReference type="ARBA" id="ARBA00023237"/>
    </source>
</evidence>
<keyword evidence="7" id="KW-0406">Ion transport</keyword>
<evidence type="ECO:0000256" key="8">
    <source>
        <dbReference type="ARBA" id="ARBA00023077"/>
    </source>
</evidence>
<evidence type="ECO:0000256" key="9">
    <source>
        <dbReference type="ARBA" id="ARBA00023136"/>
    </source>
</evidence>
<evidence type="ECO:0000313" key="16">
    <source>
        <dbReference type="EMBL" id="KHK92929.1"/>
    </source>
</evidence>
<accession>A0A0B1ZTW9</accession>
<evidence type="ECO:0000256" key="11">
    <source>
        <dbReference type="PROSITE-ProRule" id="PRU01360"/>
    </source>
</evidence>
<keyword evidence="5 11" id="KW-0812">Transmembrane</keyword>
<keyword evidence="13" id="KW-0732">Signal</keyword>
<evidence type="ECO:0000256" key="7">
    <source>
        <dbReference type="ARBA" id="ARBA00023065"/>
    </source>
</evidence>
<evidence type="ECO:0000259" key="15">
    <source>
        <dbReference type="Pfam" id="PF07715"/>
    </source>
</evidence>
<dbReference type="GO" id="GO:0009279">
    <property type="term" value="C:cell outer membrane"/>
    <property type="evidence" value="ECO:0007669"/>
    <property type="project" value="UniProtKB-SubCell"/>
</dbReference>
<name>A0A0B1ZTW9_9SPHN</name>
<dbReference type="Proteomes" id="UP000031057">
    <property type="component" value="Unassembled WGS sequence"/>
</dbReference>
<keyword evidence="17" id="KW-1185">Reference proteome</keyword>
<evidence type="ECO:0000259" key="14">
    <source>
        <dbReference type="Pfam" id="PF00593"/>
    </source>
</evidence>
<dbReference type="RefSeq" id="WP_039278115.1">
    <property type="nucleotide sequence ID" value="NZ_JTDI01000001.1"/>
</dbReference>
<dbReference type="SUPFAM" id="SSF56935">
    <property type="entry name" value="Porins"/>
    <property type="match status" value="1"/>
</dbReference>
<dbReference type="InterPro" id="IPR012910">
    <property type="entry name" value="Plug_dom"/>
</dbReference>
<protein>
    <recommendedName>
        <fullName evidence="18">TonB-dependent receptor</fullName>
    </recommendedName>
</protein>
<dbReference type="Gene3D" id="2.170.130.10">
    <property type="entry name" value="TonB-dependent receptor, plug domain"/>
    <property type="match status" value="1"/>
</dbReference>
<gene>
    <name evidence="16" type="ORF">LK12_00600</name>
</gene>
<proteinExistence type="inferred from homology"/>
<evidence type="ECO:0000256" key="1">
    <source>
        <dbReference type="ARBA" id="ARBA00004571"/>
    </source>
</evidence>
<evidence type="ECO:0008006" key="18">
    <source>
        <dbReference type="Google" id="ProtNLM"/>
    </source>
</evidence>
<keyword evidence="2 11" id="KW-0813">Transport</keyword>
<evidence type="ECO:0000256" key="12">
    <source>
        <dbReference type="RuleBase" id="RU003357"/>
    </source>
</evidence>
<dbReference type="Pfam" id="PF07715">
    <property type="entry name" value="Plug"/>
    <property type="match status" value="1"/>
</dbReference>
<evidence type="ECO:0000256" key="13">
    <source>
        <dbReference type="SAM" id="SignalP"/>
    </source>
</evidence>
<feature type="domain" description="TonB-dependent receptor-like beta-barrel" evidence="14">
    <location>
        <begin position="353"/>
        <end position="812"/>
    </location>
</feature>
<dbReference type="GO" id="GO:0006826">
    <property type="term" value="P:iron ion transport"/>
    <property type="evidence" value="ECO:0007669"/>
    <property type="project" value="UniProtKB-KW"/>
</dbReference>
<keyword evidence="4" id="KW-0410">Iron transport</keyword>
<evidence type="ECO:0000256" key="3">
    <source>
        <dbReference type="ARBA" id="ARBA00022452"/>
    </source>
</evidence>
<dbReference type="InterPro" id="IPR037066">
    <property type="entry name" value="Plug_dom_sf"/>
</dbReference>
<comment type="similarity">
    <text evidence="11 12">Belongs to the TonB-dependent receptor family.</text>
</comment>
<feature type="signal peptide" evidence="13">
    <location>
        <begin position="1"/>
        <end position="26"/>
    </location>
</feature>
<dbReference type="PANTHER" id="PTHR32552">
    <property type="entry name" value="FERRICHROME IRON RECEPTOR-RELATED"/>
    <property type="match status" value="1"/>
</dbReference>
<keyword evidence="6" id="KW-0408">Iron</keyword>
<dbReference type="OrthoDB" id="7223550at2"/>
<dbReference type="InterPro" id="IPR039426">
    <property type="entry name" value="TonB-dep_rcpt-like"/>
</dbReference>
<keyword evidence="8 12" id="KW-0798">TonB box</keyword>
<dbReference type="EMBL" id="JTDI01000001">
    <property type="protein sequence ID" value="KHK92929.1"/>
    <property type="molecule type" value="Genomic_DNA"/>
</dbReference>
<keyword evidence="9 11" id="KW-0472">Membrane</keyword>
<sequence>MNFSTKSILLGGVASCCIGFASPAIAQDAPAQDEASKPVATNEIIVMARRRAESILKVPVVASVISGDELAQTATADLSGIATLVPGLQLGSSVSSFGNQVSLRGIGTSTNNAAIDQSVSLNIDGMQFSQGLSYAMGFFDMAHLEVLKGPQALFFGKASPAGVITIRSADPTDEFEVIGRAGYEFEAREYKGELIVSGPLTDTLKVRLAGQYSKGDGYFKNVGAAGDLGTLADLNPALAPFAALYGPLGSLGAADPTTSRVPHTRNVLLRGTVLFDPTDNLSVRFKINHGNQKSYGAGFDTQLASCPDGTAPANRAGVRFLSPTDDCKLDRYTSTVALDPAAFPGVFNDGVPFGHIKQTFGTLEINYNAAPEITISSLTGYLDLKQRYMTNGGVSSFAGPAFVVQGGYQRKDFTQELRLTSDFAGPFNFLLGAFYQDAKQVSHVDLPANQRLGELLGFLGALDIATNPTNPAYNPALFPQILANPHGFPAFPPKLSQGYHTVDSTVYSVFGQVLYKIVPDLELGVGARWTDETRWHKQVTEFPPLGLVPLAVPKINAANLSPEVSLTYTPTPDLTIFASVRQAYKSGSFITSGLFNPGEDASFHDERVRGGEVGVKSVLAGGSLNVNIAGYYYRYKGLQVGSNEISPSGNIIIYTRNAAGAKSYGIDFDAAYHPAAIDGLTISGAASWNISRFTNFTNAPCWGGQTVDQGCNLEPEPTANAGAGGYVSQDLSGHPLVRAPRWQLNGNIDYDLPLAGGKTLAMGVGGTYSSRYLTNIAGREDMYQSGYFKLNANIALRGEDDRWELALIGSNLTNKVITGNCTNGNYTDSTGRLAASVTGRGDTLYPTIPNPAGVEELTCSPDPGRTVQVRVSFKL</sequence>
<feature type="chain" id="PRO_5002069193" description="TonB-dependent receptor" evidence="13">
    <location>
        <begin position="27"/>
        <end position="875"/>
    </location>
</feature>
<evidence type="ECO:0000256" key="2">
    <source>
        <dbReference type="ARBA" id="ARBA00022448"/>
    </source>
</evidence>
<evidence type="ECO:0000313" key="17">
    <source>
        <dbReference type="Proteomes" id="UP000031057"/>
    </source>
</evidence>
<dbReference type="Gene3D" id="2.40.170.20">
    <property type="entry name" value="TonB-dependent receptor, beta-barrel domain"/>
    <property type="match status" value="1"/>
</dbReference>
<evidence type="ECO:0000256" key="5">
    <source>
        <dbReference type="ARBA" id="ARBA00022692"/>
    </source>
</evidence>
<dbReference type="STRING" id="1348853.LK12_00600"/>
<feature type="domain" description="TonB-dependent receptor plug" evidence="15">
    <location>
        <begin position="56"/>
        <end position="163"/>
    </location>
</feature>
<organism evidence="16 17">
    <name type="scientific">Novosphingobium malaysiense</name>
    <dbReference type="NCBI Taxonomy" id="1348853"/>
    <lineage>
        <taxon>Bacteria</taxon>
        <taxon>Pseudomonadati</taxon>
        <taxon>Pseudomonadota</taxon>
        <taxon>Alphaproteobacteria</taxon>
        <taxon>Sphingomonadales</taxon>
        <taxon>Sphingomonadaceae</taxon>
        <taxon>Novosphingobium</taxon>
    </lineage>
</organism>
<dbReference type="Pfam" id="PF00593">
    <property type="entry name" value="TonB_dep_Rec_b-barrel"/>
    <property type="match status" value="1"/>
</dbReference>
<reference evidence="16 17" key="1">
    <citation type="submission" date="2014-10" db="EMBL/GenBank/DDBJ databases">
        <title>Genome sequence of Novosphingobium malaysiense MUSC 273(T).</title>
        <authorList>
            <person name="Lee L.-H."/>
        </authorList>
    </citation>
    <scope>NUCLEOTIDE SEQUENCE [LARGE SCALE GENOMIC DNA]</scope>
    <source>
        <strain evidence="16 17">MUSC 273</strain>
    </source>
</reference>
<evidence type="ECO:0000256" key="6">
    <source>
        <dbReference type="ARBA" id="ARBA00023004"/>
    </source>
</evidence>
<dbReference type="PROSITE" id="PS52016">
    <property type="entry name" value="TONB_DEPENDENT_REC_3"/>
    <property type="match status" value="1"/>
</dbReference>
<dbReference type="InterPro" id="IPR036942">
    <property type="entry name" value="Beta-barrel_TonB_sf"/>
</dbReference>
<keyword evidence="3 11" id="KW-1134">Transmembrane beta strand</keyword>
<dbReference type="PANTHER" id="PTHR32552:SF81">
    <property type="entry name" value="TONB-DEPENDENT OUTER MEMBRANE RECEPTOR"/>
    <property type="match status" value="1"/>
</dbReference>
<evidence type="ECO:0000256" key="4">
    <source>
        <dbReference type="ARBA" id="ARBA00022496"/>
    </source>
</evidence>
<comment type="caution">
    <text evidence="16">The sequence shown here is derived from an EMBL/GenBank/DDBJ whole genome shotgun (WGS) entry which is preliminary data.</text>
</comment>